<organism evidence="2">
    <name type="scientific">Rhizophagus irregularis (strain DAOM 181602 / DAOM 197198 / MUCL 43194)</name>
    <name type="common">Arbuscular mycorrhizal fungus</name>
    <name type="synonym">Glomus intraradices</name>
    <dbReference type="NCBI Taxonomy" id="747089"/>
    <lineage>
        <taxon>Eukaryota</taxon>
        <taxon>Fungi</taxon>
        <taxon>Fungi incertae sedis</taxon>
        <taxon>Mucoromycota</taxon>
        <taxon>Glomeromycotina</taxon>
        <taxon>Glomeromycetes</taxon>
        <taxon>Glomerales</taxon>
        <taxon>Glomeraceae</taxon>
        <taxon>Rhizophagus</taxon>
    </lineage>
</organism>
<protein>
    <recommendedName>
        <fullName evidence="1">NYN domain-containing protein</fullName>
    </recommendedName>
</protein>
<evidence type="ECO:0000259" key="1">
    <source>
        <dbReference type="Pfam" id="PF01936"/>
    </source>
</evidence>
<dbReference type="InterPro" id="IPR021139">
    <property type="entry name" value="NYN"/>
</dbReference>
<evidence type="ECO:0000313" key="2">
    <source>
        <dbReference type="EMBL" id="ESA19435.1"/>
    </source>
</evidence>
<reference evidence="2" key="1">
    <citation type="submission" date="2013-07" db="EMBL/GenBank/DDBJ databases">
        <title>The genome of an arbuscular mycorrhizal fungus provides insights into the evolution of the oldest plant symbiosis.</title>
        <authorList>
            <consortium name="DOE Joint Genome Institute"/>
            <person name="Tisserant E."/>
            <person name="Malbreil M."/>
            <person name="Kuo A."/>
            <person name="Kohler A."/>
            <person name="Symeonidi A."/>
            <person name="Balestrini R."/>
            <person name="Charron P."/>
            <person name="Duensing N."/>
            <person name="Frei-dit-Frey N."/>
            <person name="Gianinazzi-Pearson V."/>
            <person name="Gilbert B."/>
            <person name="Handa Y."/>
            <person name="Hijri M."/>
            <person name="Kaul R."/>
            <person name="Kawaguchi M."/>
            <person name="Krajinski F."/>
            <person name="Lammers P."/>
            <person name="Lapierre D."/>
            <person name="Masclaux F.G."/>
            <person name="Murat C."/>
            <person name="Morin E."/>
            <person name="Ndikumana S."/>
            <person name="Pagni M."/>
            <person name="Petitpierre D."/>
            <person name="Requena N."/>
            <person name="Rosikiewicz P."/>
            <person name="Riley R."/>
            <person name="Saito K."/>
            <person name="San Clemente H."/>
            <person name="Shapiro H."/>
            <person name="van Tuinen D."/>
            <person name="Becard G."/>
            <person name="Bonfante P."/>
            <person name="Paszkowski U."/>
            <person name="Shachar-Hill Y."/>
            <person name="Young J.P."/>
            <person name="Sanders I.R."/>
            <person name="Henrissat B."/>
            <person name="Rensing S.A."/>
            <person name="Grigoriev I.V."/>
            <person name="Corradi N."/>
            <person name="Roux C."/>
            <person name="Martin F."/>
        </authorList>
    </citation>
    <scope>NUCLEOTIDE SEQUENCE</scope>
    <source>
        <strain evidence="2">DAOM 197198</strain>
    </source>
</reference>
<gene>
    <name evidence="2" type="ORF">GLOINDRAFT_92887</name>
</gene>
<dbReference type="GO" id="GO:0004540">
    <property type="term" value="F:RNA nuclease activity"/>
    <property type="evidence" value="ECO:0007669"/>
    <property type="project" value="InterPro"/>
</dbReference>
<name>U9UGA8_RHIID</name>
<dbReference type="VEuPathDB" id="FungiDB:RhiirFUN_008264"/>
<accession>U9UGA8</accession>
<feature type="domain" description="NYN" evidence="1">
    <location>
        <begin position="75"/>
        <end position="207"/>
    </location>
</feature>
<dbReference type="EMBL" id="KI278249">
    <property type="protein sequence ID" value="ESA19435.1"/>
    <property type="molecule type" value="Genomic_DNA"/>
</dbReference>
<dbReference type="Gene3D" id="3.40.50.1010">
    <property type="entry name" value="5'-nuclease"/>
    <property type="match status" value="1"/>
</dbReference>
<dbReference type="AlphaFoldDB" id="U9UGA8"/>
<sequence length="401" mass="46690">MSAVYQEIKRLTQELPKENFTKIIAHISKDVDLTNQMKDALDLFDADKEKRNYLITFLNSIGAAGTRSLDQVYFFIDNSNVTMEGGYFIRSQKPGCFLSSNNKIIFDYGLLFKKIRGNRELGGNPIIVGSEISPNDSIYNQGYDVKVFKRNCKGKEEGVDNFITLKMTTTFCDEKRPSTLILIAGDGDYFETLLEAIKRKWKVEVWFWSGILNCFNNHEPTKLCKKHLFPIIVSDDLKLSFPTTGTSDKIKYEAKIHYTQLETCYKFFIYINGNPYNGMESLEITSCTMIENREIMEWLAKLNLFSWINRENDSIFLYFNNKAELKTAKEWIMKEHKEIVIWEKTVQRRKPSRFYKHNLHLKKKNIKAVFTNVGQLEFDNGVIEGFINKIHFGTKKSSRQS</sequence>
<dbReference type="Pfam" id="PF01936">
    <property type="entry name" value="NYN"/>
    <property type="match status" value="1"/>
</dbReference>
<proteinExistence type="predicted"/>
<dbReference type="HOGENOM" id="CLU_061021_0_0_1"/>